<dbReference type="Gene3D" id="3.40.50.300">
    <property type="entry name" value="P-loop containing nucleotide triphosphate hydrolases"/>
    <property type="match status" value="1"/>
</dbReference>
<evidence type="ECO:0000313" key="2">
    <source>
        <dbReference type="Proteomes" id="UP001594351"/>
    </source>
</evidence>
<keyword evidence="1" id="KW-0966">Cell projection</keyword>
<dbReference type="EMBL" id="JBHPBY010000002">
    <property type="protein sequence ID" value="MFC1848629.1"/>
    <property type="molecule type" value="Genomic_DNA"/>
</dbReference>
<proteinExistence type="predicted"/>
<comment type="caution">
    <text evidence="1">The sequence shown here is derived from an EMBL/GenBank/DDBJ whole genome shotgun (WGS) entry which is preliminary data.</text>
</comment>
<gene>
    <name evidence="1" type="ORF">ACFL27_00330</name>
</gene>
<dbReference type="PANTHER" id="PTHR37816:SF1">
    <property type="entry name" value="TOXIN"/>
    <property type="match status" value="1"/>
</dbReference>
<dbReference type="InterPro" id="IPR027417">
    <property type="entry name" value="P-loop_NTPase"/>
</dbReference>
<reference evidence="1 2" key="1">
    <citation type="submission" date="2024-09" db="EMBL/GenBank/DDBJ databases">
        <title>Laminarin stimulates single cell rates of sulfate reduction while oxygen inhibits transcriptomic activity in coastal marine sediment.</title>
        <authorList>
            <person name="Lindsay M."/>
            <person name="Orcutt B."/>
            <person name="Emerson D."/>
            <person name="Stepanauskas R."/>
            <person name="D'Angelo T."/>
        </authorList>
    </citation>
    <scope>NUCLEOTIDE SEQUENCE [LARGE SCALE GENOMIC DNA]</scope>
    <source>
        <strain evidence="1">SAG AM-311-K15</strain>
    </source>
</reference>
<organism evidence="1 2">
    <name type="scientific">candidate division CSSED10-310 bacterium</name>
    <dbReference type="NCBI Taxonomy" id="2855610"/>
    <lineage>
        <taxon>Bacteria</taxon>
        <taxon>Bacteria division CSSED10-310</taxon>
    </lineage>
</organism>
<sequence length="171" mass="20405">MKIVMHRVVVIGNAAGGKSTMSKKLSVSQGLPLYTVDKFQWKPDMTHIPQRELEQPLRTLTEREHWIIDGWGPWELIEERFEKADTIILIDHPVWIHFWWAFKRLVKAIFSPKRGNYNLIVVAGRFLKIIWMIHKKARPRLLNLVDAYREDKRVYHIKSPRTLKDFELRHC</sequence>
<name>A0ABV6YQZ4_UNCC1</name>
<protein>
    <submittedName>
        <fullName evidence="1">Flagellar protein FlaR</fullName>
    </submittedName>
</protein>
<keyword evidence="2" id="KW-1185">Reference proteome</keyword>
<evidence type="ECO:0000313" key="1">
    <source>
        <dbReference type="EMBL" id="MFC1848629.1"/>
    </source>
</evidence>
<dbReference type="SUPFAM" id="SSF52540">
    <property type="entry name" value="P-loop containing nucleoside triphosphate hydrolases"/>
    <property type="match status" value="1"/>
</dbReference>
<dbReference type="Proteomes" id="UP001594351">
    <property type="component" value="Unassembled WGS sequence"/>
</dbReference>
<dbReference type="PANTHER" id="PTHR37816">
    <property type="entry name" value="YALI0E33011P"/>
    <property type="match status" value="1"/>
</dbReference>
<keyword evidence="1" id="KW-0969">Cilium</keyword>
<dbReference type="InterPro" id="IPR052922">
    <property type="entry name" value="Cytidylate_Kinase-2"/>
</dbReference>
<keyword evidence="1" id="KW-0282">Flagellum</keyword>
<accession>A0ABV6YQZ4</accession>